<dbReference type="KEGG" id="cvn:111123043"/>
<dbReference type="RefSeq" id="XP_022320839.1">
    <property type="nucleotide sequence ID" value="XM_022465131.1"/>
</dbReference>
<dbReference type="GeneID" id="111123043"/>
<accession>A0A8B8D015</accession>
<proteinExistence type="predicted"/>
<protein>
    <submittedName>
        <fullName evidence="3">Uncharacterized protein LOC111123043</fullName>
    </submittedName>
</protein>
<dbReference type="AlphaFoldDB" id="A0A8B8D015"/>
<dbReference type="Proteomes" id="UP000694844">
    <property type="component" value="Chromosome 3"/>
</dbReference>
<gene>
    <name evidence="3" type="primary">LOC111123043</name>
</gene>
<evidence type="ECO:0000313" key="2">
    <source>
        <dbReference type="Proteomes" id="UP000694844"/>
    </source>
</evidence>
<reference evidence="3" key="1">
    <citation type="submission" date="2025-08" db="UniProtKB">
        <authorList>
            <consortium name="RefSeq"/>
        </authorList>
    </citation>
    <scope>IDENTIFICATION</scope>
    <source>
        <tissue evidence="3">Whole sample</tissue>
    </source>
</reference>
<evidence type="ECO:0000256" key="1">
    <source>
        <dbReference type="SAM" id="MobiDB-lite"/>
    </source>
</evidence>
<keyword evidence="2" id="KW-1185">Reference proteome</keyword>
<feature type="compositionally biased region" description="Basic and acidic residues" evidence="1">
    <location>
        <begin position="148"/>
        <end position="162"/>
    </location>
</feature>
<name>A0A8B8D015_CRAVI</name>
<sequence length="170" mass="18958">MAGDCPPQATRITEHECNLQPSADLDVIPQLSAEEVQTLLHTGYQFVDVTNSISSEQPTAQVSNDCPPDLALAALECSLSPDKMKLFETCLRYDSGLEAFNKLTDTAGHDDNILEHLPKVQPSKTAKSAQSSKGGFFVITCDEAYKSKVQNEEEKRERERKKMEKRRNQN</sequence>
<organism evidence="2 3">
    <name type="scientific">Crassostrea virginica</name>
    <name type="common">Eastern oyster</name>
    <dbReference type="NCBI Taxonomy" id="6565"/>
    <lineage>
        <taxon>Eukaryota</taxon>
        <taxon>Metazoa</taxon>
        <taxon>Spiralia</taxon>
        <taxon>Lophotrochozoa</taxon>
        <taxon>Mollusca</taxon>
        <taxon>Bivalvia</taxon>
        <taxon>Autobranchia</taxon>
        <taxon>Pteriomorphia</taxon>
        <taxon>Ostreida</taxon>
        <taxon>Ostreoidea</taxon>
        <taxon>Ostreidae</taxon>
        <taxon>Crassostrea</taxon>
    </lineage>
</organism>
<feature type="region of interest" description="Disordered" evidence="1">
    <location>
        <begin position="148"/>
        <end position="170"/>
    </location>
</feature>
<evidence type="ECO:0000313" key="3">
    <source>
        <dbReference type="RefSeq" id="XP_022320839.1"/>
    </source>
</evidence>